<reference evidence="1 2" key="1">
    <citation type="submission" date="2016-07" db="EMBL/GenBank/DDBJ databases">
        <title>Pervasive Adenine N6-methylation of Active Genes in Fungi.</title>
        <authorList>
            <consortium name="DOE Joint Genome Institute"/>
            <person name="Mondo S.J."/>
            <person name="Dannebaum R.O."/>
            <person name="Kuo R.C."/>
            <person name="Labutti K."/>
            <person name="Haridas S."/>
            <person name="Kuo A."/>
            <person name="Salamov A."/>
            <person name="Ahrendt S.R."/>
            <person name="Lipzen A."/>
            <person name="Sullivan W."/>
            <person name="Andreopoulos W.B."/>
            <person name="Clum A."/>
            <person name="Lindquist E."/>
            <person name="Daum C."/>
            <person name="Ramamoorthy G.K."/>
            <person name="Gryganskyi A."/>
            <person name="Culley D."/>
            <person name="Magnuson J.K."/>
            <person name="James T.Y."/>
            <person name="O'Malley M.A."/>
            <person name="Stajich J.E."/>
            <person name="Spatafora J.W."/>
            <person name="Visel A."/>
            <person name="Grigoriev I.V."/>
        </authorList>
    </citation>
    <scope>NUCLEOTIDE SEQUENCE [LARGE SCALE GENOMIC DNA]</scope>
    <source>
        <strain evidence="1 2">PL171</strain>
    </source>
</reference>
<evidence type="ECO:0000313" key="1">
    <source>
        <dbReference type="EMBL" id="ORZ29175.1"/>
    </source>
</evidence>
<comment type="caution">
    <text evidence="1">The sequence shown here is derived from an EMBL/GenBank/DDBJ whole genome shotgun (WGS) entry which is preliminary data.</text>
</comment>
<dbReference type="Proteomes" id="UP000193411">
    <property type="component" value="Unassembled WGS sequence"/>
</dbReference>
<dbReference type="EMBL" id="MCFL01000314">
    <property type="protein sequence ID" value="ORZ29175.1"/>
    <property type="molecule type" value="Genomic_DNA"/>
</dbReference>
<keyword evidence="2" id="KW-1185">Reference proteome</keyword>
<sequence length="276" mass="29745">MANVSWRSRLLNLERVQIDPRATRVTPTAISQFADIVLAGPSVRGGGGGADSGVPGTTAGDVAASDTIRCGESAHSASAETPTRSPLENRTSELASLHNGGLEKALTDADLTDTKANFWCPLFEWTSQSPEAHSAATVTSRSVAPVAVRMTLLSRHTASIPSTNPNGQEPMTTCSIDPWGTRQTMTRAPLVKKTCPNPPVRCAMQSYWAASATAGAAPTTVAQGRVQLANVSMAQRTCQRPDVERQAKARLIRRLQTRWPIQQSRRRNAEWQWFGT</sequence>
<accession>A0A1Y2H3T4</accession>
<organism evidence="1 2">
    <name type="scientific">Catenaria anguillulae PL171</name>
    <dbReference type="NCBI Taxonomy" id="765915"/>
    <lineage>
        <taxon>Eukaryota</taxon>
        <taxon>Fungi</taxon>
        <taxon>Fungi incertae sedis</taxon>
        <taxon>Blastocladiomycota</taxon>
        <taxon>Blastocladiomycetes</taxon>
        <taxon>Blastocladiales</taxon>
        <taxon>Catenariaceae</taxon>
        <taxon>Catenaria</taxon>
    </lineage>
</organism>
<name>A0A1Y2H3T4_9FUNG</name>
<proteinExistence type="predicted"/>
<gene>
    <name evidence="1" type="ORF">BCR44DRAFT_1467977</name>
</gene>
<protein>
    <submittedName>
        <fullName evidence="1">Uncharacterized protein</fullName>
    </submittedName>
</protein>
<dbReference type="AlphaFoldDB" id="A0A1Y2H3T4"/>
<evidence type="ECO:0000313" key="2">
    <source>
        <dbReference type="Proteomes" id="UP000193411"/>
    </source>
</evidence>